<comment type="caution">
    <text evidence="2">The sequence shown here is derived from an EMBL/GenBank/DDBJ whole genome shotgun (WGS) entry which is preliminary data.</text>
</comment>
<feature type="compositionally biased region" description="Acidic residues" evidence="1">
    <location>
        <begin position="124"/>
        <end position="134"/>
    </location>
</feature>
<evidence type="ECO:0000313" key="3">
    <source>
        <dbReference type="Proteomes" id="UP001152320"/>
    </source>
</evidence>
<feature type="region of interest" description="Disordered" evidence="1">
    <location>
        <begin position="1"/>
        <end position="24"/>
    </location>
</feature>
<feature type="compositionally biased region" description="Polar residues" evidence="1">
    <location>
        <begin position="1"/>
        <end position="13"/>
    </location>
</feature>
<proteinExistence type="predicted"/>
<sequence length="332" mass="38360">MSKFSPSGVNNSDICAPRVPRRYSPEEYYRQDTRQSNGRFGNLGQFNQATSSSYKSYLWNEIQENLYKKYLHRQDHNSPETSGKRACNISQDEHLQDKHLDAPEDVHQFDHVEDEQDNSSISDNDFDDEPEENDPSGGGNDQEDNPGISKDDESFAAYDDDNPVYVGSKITVAQSLLLLIYFIMRHNITKACVQDLLTLINFHAPQFQDPGPSSVHIFSRTLNLTCDDVQKHFFCPSCQSYLGKLQEEFECENCNNNYTAQDLITEKGFFLDLPVKQQLKDKFNDHEFFSNINYKWKRKKQDINNIKDVFDGEMYKSVKPLNDPLRDDLSLS</sequence>
<evidence type="ECO:0000256" key="1">
    <source>
        <dbReference type="SAM" id="MobiDB-lite"/>
    </source>
</evidence>
<dbReference type="Proteomes" id="UP001152320">
    <property type="component" value="Chromosome 13"/>
</dbReference>
<feature type="region of interest" description="Disordered" evidence="1">
    <location>
        <begin position="112"/>
        <end position="156"/>
    </location>
</feature>
<dbReference type="OrthoDB" id="3263820at2759"/>
<dbReference type="EMBL" id="JAIZAY010000013">
    <property type="protein sequence ID" value="KAJ8030467.1"/>
    <property type="molecule type" value="Genomic_DNA"/>
</dbReference>
<organism evidence="2 3">
    <name type="scientific">Holothuria leucospilota</name>
    <name type="common">Black long sea cucumber</name>
    <name type="synonym">Mertensiothuria leucospilota</name>
    <dbReference type="NCBI Taxonomy" id="206669"/>
    <lineage>
        <taxon>Eukaryota</taxon>
        <taxon>Metazoa</taxon>
        <taxon>Echinodermata</taxon>
        <taxon>Eleutherozoa</taxon>
        <taxon>Echinozoa</taxon>
        <taxon>Holothuroidea</taxon>
        <taxon>Aspidochirotacea</taxon>
        <taxon>Aspidochirotida</taxon>
        <taxon>Holothuriidae</taxon>
        <taxon>Holothuria</taxon>
    </lineage>
</organism>
<dbReference type="AlphaFoldDB" id="A0A9Q1BPI0"/>
<evidence type="ECO:0000313" key="2">
    <source>
        <dbReference type="EMBL" id="KAJ8030467.1"/>
    </source>
</evidence>
<protein>
    <submittedName>
        <fullName evidence="2">Uncharacterized protein</fullName>
    </submittedName>
</protein>
<reference evidence="2" key="1">
    <citation type="submission" date="2021-10" db="EMBL/GenBank/DDBJ databases">
        <title>Tropical sea cucumber genome reveals ecological adaptation and Cuvierian tubules defense mechanism.</title>
        <authorList>
            <person name="Chen T."/>
        </authorList>
    </citation>
    <scope>NUCLEOTIDE SEQUENCE</scope>
    <source>
        <strain evidence="2">Nanhai2018</strain>
        <tissue evidence="2">Muscle</tissue>
    </source>
</reference>
<accession>A0A9Q1BPI0</accession>
<name>A0A9Q1BPI0_HOLLE</name>
<gene>
    <name evidence="2" type="ORF">HOLleu_26902</name>
</gene>
<keyword evidence="3" id="KW-1185">Reference proteome</keyword>